<evidence type="ECO:0000256" key="3">
    <source>
        <dbReference type="ARBA" id="ARBA00022989"/>
    </source>
</evidence>
<accession>A0A1I1L049</accession>
<evidence type="ECO:0000313" key="7">
    <source>
        <dbReference type="EMBL" id="SFC62980.1"/>
    </source>
</evidence>
<proteinExistence type="predicted"/>
<dbReference type="Proteomes" id="UP000198639">
    <property type="component" value="Unassembled WGS sequence"/>
</dbReference>
<feature type="transmembrane region" description="Helical" evidence="5">
    <location>
        <begin position="183"/>
        <end position="206"/>
    </location>
</feature>
<evidence type="ECO:0000313" key="8">
    <source>
        <dbReference type="Proteomes" id="UP000198639"/>
    </source>
</evidence>
<dbReference type="GO" id="GO:0016020">
    <property type="term" value="C:membrane"/>
    <property type="evidence" value="ECO:0007669"/>
    <property type="project" value="UniProtKB-SubCell"/>
</dbReference>
<sequence>MKSKLLIIFLKELRETLRDKRTLGMLAMFTLLYPAMIGFMLHQGIDRSTKTEREGIELAVIGAARAPTLMAQLGQKNITVKDTPAMDEDAIADLLREKKFVAVLRLPDDFTENYYAMRPARIEVWFDSATDRDRQRGDVEDVLKLYGANIASARLLAHGVSPAALSPIQVQRYDTGTNAARSAVVVGSIMGILFFPAFMLSMSAAVDSTAGERERRSLEVLMAQPARTWELVGGKWLAASMLGIVGVTLELILAHIILKWLPLEELGMSWSLGWGELMLVCLVTVPLSLLAGAIHIALAMNAKTFKEAQTILSIVLIVPFIPGFIVSFLELKTADWMYLVPMMSNQTLVKELSKGGDIGSLPFLLTFLCSAIPALLLIAFASWRMKSERYVLAV</sequence>
<dbReference type="PANTHER" id="PTHR43471">
    <property type="entry name" value="ABC TRANSPORTER PERMEASE"/>
    <property type="match status" value="1"/>
</dbReference>
<dbReference type="STRING" id="1164594.SAMN05216204_10871"/>
<dbReference type="EMBL" id="FOLD01000008">
    <property type="protein sequence ID" value="SFC62980.1"/>
    <property type="molecule type" value="Genomic_DNA"/>
</dbReference>
<keyword evidence="8" id="KW-1185">Reference proteome</keyword>
<dbReference type="GO" id="GO:0140359">
    <property type="term" value="F:ABC-type transporter activity"/>
    <property type="evidence" value="ECO:0007669"/>
    <property type="project" value="InterPro"/>
</dbReference>
<feature type="transmembrane region" description="Helical" evidence="5">
    <location>
        <begin position="236"/>
        <end position="257"/>
    </location>
</feature>
<name>A0A1I1L049_9BURK</name>
<dbReference type="Pfam" id="PF12698">
    <property type="entry name" value="ABC2_membrane_3"/>
    <property type="match status" value="1"/>
</dbReference>
<keyword evidence="4 5" id="KW-0472">Membrane</keyword>
<gene>
    <name evidence="7" type="ORF">SAMN05216204_10871</name>
</gene>
<evidence type="ECO:0000259" key="6">
    <source>
        <dbReference type="Pfam" id="PF12698"/>
    </source>
</evidence>
<dbReference type="Gene3D" id="3.40.1710.10">
    <property type="entry name" value="abc type-2 transporter like domain"/>
    <property type="match status" value="1"/>
</dbReference>
<keyword evidence="3 5" id="KW-1133">Transmembrane helix</keyword>
<reference evidence="8" key="1">
    <citation type="submission" date="2016-10" db="EMBL/GenBank/DDBJ databases">
        <authorList>
            <person name="Varghese N."/>
            <person name="Submissions S."/>
        </authorList>
    </citation>
    <scope>NUCLEOTIDE SEQUENCE [LARGE SCALE GENOMIC DNA]</scope>
    <source>
        <strain evidence="8">CGMCC 1.12041</strain>
    </source>
</reference>
<protein>
    <submittedName>
        <fullName evidence="7">Sodium transport system permease protein</fullName>
    </submittedName>
</protein>
<evidence type="ECO:0000256" key="5">
    <source>
        <dbReference type="SAM" id="Phobius"/>
    </source>
</evidence>
<dbReference type="RefSeq" id="WP_091874100.1">
    <property type="nucleotide sequence ID" value="NZ_FOLD01000008.1"/>
</dbReference>
<evidence type="ECO:0000256" key="1">
    <source>
        <dbReference type="ARBA" id="ARBA00004141"/>
    </source>
</evidence>
<keyword evidence="2 5" id="KW-0812">Transmembrane</keyword>
<dbReference type="InterPro" id="IPR013525">
    <property type="entry name" value="ABC2_TM"/>
</dbReference>
<dbReference type="AlphaFoldDB" id="A0A1I1L049"/>
<evidence type="ECO:0000256" key="4">
    <source>
        <dbReference type="ARBA" id="ARBA00023136"/>
    </source>
</evidence>
<comment type="subcellular location">
    <subcellularLocation>
        <location evidence="1">Membrane</location>
        <topology evidence="1">Multi-pass membrane protein</topology>
    </subcellularLocation>
</comment>
<evidence type="ECO:0000256" key="2">
    <source>
        <dbReference type="ARBA" id="ARBA00022692"/>
    </source>
</evidence>
<dbReference type="PANTHER" id="PTHR43471:SF3">
    <property type="entry name" value="ABC TRANSPORTER PERMEASE PROTEIN NATB"/>
    <property type="match status" value="1"/>
</dbReference>
<feature type="transmembrane region" description="Helical" evidence="5">
    <location>
        <begin position="310"/>
        <end position="329"/>
    </location>
</feature>
<feature type="domain" description="ABC-2 type transporter transmembrane" evidence="6">
    <location>
        <begin position="20"/>
        <end position="380"/>
    </location>
</feature>
<feature type="transmembrane region" description="Helical" evidence="5">
    <location>
        <begin position="21"/>
        <end position="41"/>
    </location>
</feature>
<dbReference type="OrthoDB" id="5486437at2"/>
<feature type="transmembrane region" description="Helical" evidence="5">
    <location>
        <begin position="361"/>
        <end position="383"/>
    </location>
</feature>
<feature type="transmembrane region" description="Helical" evidence="5">
    <location>
        <begin position="277"/>
        <end position="298"/>
    </location>
</feature>
<organism evidence="7 8">
    <name type="scientific">Massilia yuzhufengensis</name>
    <dbReference type="NCBI Taxonomy" id="1164594"/>
    <lineage>
        <taxon>Bacteria</taxon>
        <taxon>Pseudomonadati</taxon>
        <taxon>Pseudomonadota</taxon>
        <taxon>Betaproteobacteria</taxon>
        <taxon>Burkholderiales</taxon>
        <taxon>Oxalobacteraceae</taxon>
        <taxon>Telluria group</taxon>
        <taxon>Massilia</taxon>
    </lineage>
</organism>